<dbReference type="InterPro" id="IPR017441">
    <property type="entry name" value="Protein_kinase_ATP_BS"/>
</dbReference>
<dbReference type="InterPro" id="IPR045269">
    <property type="entry name" value="Atg1-like"/>
</dbReference>
<evidence type="ECO:0000259" key="10">
    <source>
        <dbReference type="PROSITE" id="PS50006"/>
    </source>
</evidence>
<evidence type="ECO:0000256" key="3">
    <source>
        <dbReference type="ARBA" id="ARBA00022448"/>
    </source>
</evidence>
<dbReference type="EMBL" id="JAUEPO010000001">
    <property type="protein sequence ID" value="KAK3335562.1"/>
    <property type="molecule type" value="Genomic_DNA"/>
</dbReference>
<protein>
    <recommendedName>
        <fullName evidence="7">Autophagy-related protein 1</fullName>
    </recommendedName>
</protein>
<dbReference type="SMART" id="SM00220">
    <property type="entry name" value="S_TKc"/>
    <property type="match status" value="1"/>
</dbReference>
<dbReference type="SUPFAM" id="SSF49879">
    <property type="entry name" value="SMAD/FHA domain"/>
    <property type="match status" value="1"/>
</dbReference>
<dbReference type="PROSITE" id="PS00108">
    <property type="entry name" value="PROTEIN_KINASE_ST"/>
    <property type="match status" value="1"/>
</dbReference>
<evidence type="ECO:0000256" key="2">
    <source>
        <dbReference type="ARBA" id="ARBA00005575"/>
    </source>
</evidence>
<evidence type="ECO:0000256" key="6">
    <source>
        <dbReference type="ARBA" id="ARBA00023006"/>
    </source>
</evidence>
<dbReference type="GO" id="GO:0004674">
    <property type="term" value="F:protein serine/threonine kinase activity"/>
    <property type="evidence" value="ECO:0007669"/>
    <property type="project" value="InterPro"/>
</dbReference>
<gene>
    <name evidence="12" type="ORF">B0T19DRAFT_447170</name>
</gene>
<dbReference type="AlphaFoldDB" id="A0AAE0J2Z8"/>
<dbReference type="InterPro" id="IPR011009">
    <property type="entry name" value="Kinase-like_dom_sf"/>
</dbReference>
<feature type="domain" description="Protein kinase" evidence="11">
    <location>
        <begin position="305"/>
        <end position="590"/>
    </location>
</feature>
<evidence type="ECO:0000256" key="1">
    <source>
        <dbReference type="ARBA" id="ARBA00004623"/>
    </source>
</evidence>
<dbReference type="PROSITE" id="PS50006">
    <property type="entry name" value="FHA_DOMAIN"/>
    <property type="match status" value="1"/>
</dbReference>
<dbReference type="InterPro" id="IPR008984">
    <property type="entry name" value="SMAD_FHA_dom_sf"/>
</dbReference>
<name>A0AAE0J2Z8_9PEZI</name>
<feature type="compositionally biased region" description="Basic and acidic residues" evidence="9">
    <location>
        <begin position="928"/>
        <end position="937"/>
    </location>
</feature>
<evidence type="ECO:0000256" key="7">
    <source>
        <dbReference type="ARBA" id="ARBA00030237"/>
    </source>
</evidence>
<comment type="similarity">
    <text evidence="2">Belongs to the protein kinase superfamily. CAMK Ser/Thr protein kinase family. CHEK2 subfamily.</text>
</comment>
<dbReference type="PROSITE" id="PS50011">
    <property type="entry name" value="PROTEIN_KINASE_DOM"/>
    <property type="match status" value="1"/>
</dbReference>
<feature type="region of interest" description="Disordered" evidence="9">
    <location>
        <begin position="230"/>
        <end position="250"/>
    </location>
</feature>
<feature type="domain" description="FHA" evidence="10">
    <location>
        <begin position="108"/>
        <end position="161"/>
    </location>
</feature>
<feature type="compositionally biased region" description="Low complexity" evidence="9">
    <location>
        <begin position="728"/>
        <end position="746"/>
    </location>
</feature>
<feature type="region of interest" description="Disordered" evidence="9">
    <location>
        <begin position="1"/>
        <end position="25"/>
    </location>
</feature>
<feature type="compositionally biased region" description="Polar residues" evidence="9">
    <location>
        <begin position="1"/>
        <end position="12"/>
    </location>
</feature>
<evidence type="ECO:0000313" key="12">
    <source>
        <dbReference type="EMBL" id="KAK3335562.1"/>
    </source>
</evidence>
<reference evidence="12" key="2">
    <citation type="submission" date="2023-06" db="EMBL/GenBank/DDBJ databases">
        <authorList>
            <consortium name="Lawrence Berkeley National Laboratory"/>
            <person name="Haridas S."/>
            <person name="Hensen N."/>
            <person name="Bonometti L."/>
            <person name="Westerberg I."/>
            <person name="Brannstrom I.O."/>
            <person name="Guillou S."/>
            <person name="Cros-Aarteil S."/>
            <person name="Calhoun S."/>
            <person name="Kuo A."/>
            <person name="Mondo S."/>
            <person name="Pangilinan J."/>
            <person name="Riley R."/>
            <person name="Labutti K."/>
            <person name="Andreopoulos B."/>
            <person name="Lipzen A."/>
            <person name="Chen C."/>
            <person name="Yanf M."/>
            <person name="Daum C."/>
            <person name="Ng V."/>
            <person name="Clum A."/>
            <person name="Steindorff A."/>
            <person name="Ohm R."/>
            <person name="Martin F."/>
            <person name="Silar P."/>
            <person name="Natvig D."/>
            <person name="Lalanne C."/>
            <person name="Gautier V."/>
            <person name="Ament-Velasquez S.L."/>
            <person name="Kruys A."/>
            <person name="Hutchinson M.I."/>
            <person name="Powell A.J."/>
            <person name="Barry K."/>
            <person name="Miller A.N."/>
            <person name="Grigoriev I.V."/>
            <person name="Debuchy R."/>
            <person name="Gladieux P."/>
            <person name="Thoren M.H."/>
            <person name="Johannesson H."/>
        </authorList>
    </citation>
    <scope>NUCLEOTIDE SEQUENCE</scope>
    <source>
        <strain evidence="12">SMH4131-1</strain>
    </source>
</reference>
<feature type="region of interest" description="Disordered" evidence="9">
    <location>
        <begin position="1207"/>
        <end position="1240"/>
    </location>
</feature>
<dbReference type="Pfam" id="PF00069">
    <property type="entry name" value="Pkinase"/>
    <property type="match status" value="1"/>
</dbReference>
<feature type="region of interest" description="Disordered" evidence="9">
    <location>
        <begin position="928"/>
        <end position="963"/>
    </location>
</feature>
<comment type="subcellular location">
    <subcellularLocation>
        <location evidence="1">Preautophagosomal structure membrane</location>
        <topology evidence="1">Peripheral membrane protein</topology>
    </subcellularLocation>
</comment>
<dbReference type="FunFam" id="3.30.200.20:FF:000470">
    <property type="entry name" value="Serine/threonine-protein kinase RAD53"/>
    <property type="match status" value="1"/>
</dbReference>
<organism evidence="12 13">
    <name type="scientific">Cercophora scortea</name>
    <dbReference type="NCBI Taxonomy" id="314031"/>
    <lineage>
        <taxon>Eukaryota</taxon>
        <taxon>Fungi</taxon>
        <taxon>Dikarya</taxon>
        <taxon>Ascomycota</taxon>
        <taxon>Pezizomycotina</taxon>
        <taxon>Sordariomycetes</taxon>
        <taxon>Sordariomycetidae</taxon>
        <taxon>Sordariales</taxon>
        <taxon>Lasiosphaeriaceae</taxon>
        <taxon>Cercophora</taxon>
    </lineage>
</organism>
<dbReference type="SMART" id="SM00240">
    <property type="entry name" value="FHA"/>
    <property type="match status" value="1"/>
</dbReference>
<evidence type="ECO:0000256" key="8">
    <source>
        <dbReference type="PROSITE-ProRule" id="PRU10141"/>
    </source>
</evidence>
<dbReference type="Gene3D" id="2.60.200.20">
    <property type="match status" value="1"/>
</dbReference>
<dbReference type="InterPro" id="IPR000719">
    <property type="entry name" value="Prot_kinase_dom"/>
</dbReference>
<keyword evidence="4 8" id="KW-0547">Nucleotide-binding</keyword>
<dbReference type="SUPFAM" id="SSF56112">
    <property type="entry name" value="Protein kinase-like (PK-like)"/>
    <property type="match status" value="1"/>
</dbReference>
<feature type="binding site" evidence="8">
    <location>
        <position position="334"/>
    </location>
    <ligand>
        <name>ATP</name>
        <dbReference type="ChEBI" id="CHEBI:30616"/>
    </ligand>
</feature>
<feature type="region of interest" description="Disordered" evidence="9">
    <location>
        <begin position="485"/>
        <end position="506"/>
    </location>
</feature>
<keyword evidence="3" id="KW-0813">Transport</keyword>
<dbReference type="GO" id="GO:0005524">
    <property type="term" value="F:ATP binding"/>
    <property type="evidence" value="ECO:0007669"/>
    <property type="project" value="UniProtKB-UniRule"/>
</dbReference>
<sequence>MDSQPTQATQNVVDPRRLGQQNSGFSDEDISDIICLLVPYSPGARRELRKIASQSSQHMVTRNDTDKLDLDYELEDDAENFGLAQQDVGEHHIALRFSAQSKDPLLGFTFGRNPNRCDICFTLDPFRRLSNIHFRIFLNEWAVLMLEDQSTNGTIVDDHLLKLKASPPADTQRTLSSGSKIKILMHQVDRDLVFLVRVPLREGKYHAAYQRNLDEYMRNRAFLVQDANATIRPGPGGHVSPRTPPNDRHSDRTDKVDLFNNAPVAQQPATDWAVARNFQLHNAANRQSAVRLDELQKAWHGSDKYNRVGEIGKGAFATVYKVTSKFNGLPYAAKELDKRKFMKNGVLDQKVENEMKIMQKVTHPNIVRYVEHLDWDKRLLIIIMEYIAGGDLGKLISENGPLSESDTKTIAKQLLDALGYLHNMNITHRDVKPDNILVSSRYPFVVKLTDFGLSKMIENEETFLRTFCGTLLYCAPEVYSEFNDYDDRGRRQPRSRQNRPPPGQRYDHAVDIWSLGGVLFYALTKKPPFPAKNGASHSELLHQIMTKPLDIAPLLQARVSANCIDFLCRMLDRRPETRASVESLQNHRWFGGSGLPASQSFDELSDEELPIDASQLSLQDKQDAENELEVIPNSDDEILDDEEEDEEFQDENQSGGYESEKENYTFGPGNHQQRLFGEVNVSALGSSGAIPSERLNLPISAASSQTTEILELEDEHEIRDSFDESLDSSTPRQKSQKSQKSQPLSKSLDDSILSAGQSRSVDELNNLTFDVESQSLGGAESILEHLNMKSRVGSLFRSQTSDLNSSKRKTSFDNSDDPEATAAQDRRVLKRLRSEGSVNQLPINPETQREYELLVHIPPISRHQSGRQIDNPVHKSTYWSAQDRKTWHLKYPEMTQLQLDAFKMAAAARGEEFGPGKGPLWDLAMKHFPDTHDEEPTSQKSSSRTQKLLPGDDIEDIPDTQPTELRMLMPVPSDPWEKRIVASLQSTPGSAVPEIMVPVTESMASWGRAVVNTRVYQRKTEAKVPKYAFKVLLWKDGYDPSKNIRPWNRTREIDEDSFNFYISTKATAGIWVNGVHLPSDDCKNAAGPCKNWIRLHDGDSVVIWQMVDESSKAELTFRCNWGGSAKQRPSHSPQPSLVSSSIARKLDDLCYKAEKKMRNLSEHDLRMEEANHDIDERMLNLDTERERSRDFELKRQEACRALGVKRRVSPPPSVADRAGTNNSTWSSHVPGSRTVPTFRQASPGTADLLRTARRG</sequence>
<keyword evidence="6" id="KW-0072">Autophagy</keyword>
<proteinExistence type="inferred from homology"/>
<keyword evidence="5 8" id="KW-0067">ATP-binding</keyword>
<dbReference type="Gene3D" id="1.10.510.10">
    <property type="entry name" value="Transferase(Phosphotransferase) domain 1"/>
    <property type="match status" value="1"/>
</dbReference>
<evidence type="ECO:0000256" key="9">
    <source>
        <dbReference type="SAM" id="MobiDB-lite"/>
    </source>
</evidence>
<dbReference type="GO" id="GO:0006914">
    <property type="term" value="P:autophagy"/>
    <property type="evidence" value="ECO:0007669"/>
    <property type="project" value="UniProtKB-KW"/>
</dbReference>
<accession>A0AAE0J2Z8</accession>
<dbReference type="Pfam" id="PF00498">
    <property type="entry name" value="FHA"/>
    <property type="match status" value="1"/>
</dbReference>
<dbReference type="PANTHER" id="PTHR24348">
    <property type="entry name" value="SERINE/THREONINE-PROTEIN KINASE UNC-51-RELATED"/>
    <property type="match status" value="1"/>
</dbReference>
<evidence type="ECO:0000256" key="4">
    <source>
        <dbReference type="ARBA" id="ARBA00022741"/>
    </source>
</evidence>
<evidence type="ECO:0000259" key="11">
    <source>
        <dbReference type="PROSITE" id="PS50011"/>
    </source>
</evidence>
<evidence type="ECO:0000313" key="13">
    <source>
        <dbReference type="Proteomes" id="UP001286456"/>
    </source>
</evidence>
<dbReference type="InterPro" id="IPR008271">
    <property type="entry name" value="Ser/Thr_kinase_AS"/>
</dbReference>
<feature type="compositionally biased region" description="Polar residues" evidence="9">
    <location>
        <begin position="1219"/>
        <end position="1240"/>
    </location>
</feature>
<dbReference type="GO" id="GO:0034045">
    <property type="term" value="C:phagophore assembly site membrane"/>
    <property type="evidence" value="ECO:0007669"/>
    <property type="project" value="UniProtKB-SubCell"/>
</dbReference>
<dbReference type="GO" id="GO:0010506">
    <property type="term" value="P:regulation of autophagy"/>
    <property type="evidence" value="ECO:0007669"/>
    <property type="project" value="InterPro"/>
</dbReference>
<comment type="caution">
    <text evidence="12">The sequence shown here is derived from an EMBL/GenBank/DDBJ whole genome shotgun (WGS) entry which is preliminary data.</text>
</comment>
<feature type="compositionally biased region" description="Acidic residues" evidence="9">
    <location>
        <begin position="634"/>
        <end position="650"/>
    </location>
</feature>
<dbReference type="InterPro" id="IPR000253">
    <property type="entry name" value="FHA_dom"/>
</dbReference>
<dbReference type="PROSITE" id="PS00107">
    <property type="entry name" value="PROTEIN_KINASE_ATP"/>
    <property type="match status" value="1"/>
</dbReference>
<keyword evidence="13" id="KW-1185">Reference proteome</keyword>
<feature type="region of interest" description="Disordered" evidence="9">
    <location>
        <begin position="620"/>
        <end position="672"/>
    </location>
</feature>
<dbReference type="Proteomes" id="UP001286456">
    <property type="component" value="Unassembled WGS sequence"/>
</dbReference>
<feature type="region of interest" description="Disordered" evidence="9">
    <location>
        <begin position="797"/>
        <end position="823"/>
    </location>
</feature>
<evidence type="ECO:0000256" key="5">
    <source>
        <dbReference type="ARBA" id="ARBA00022840"/>
    </source>
</evidence>
<feature type="region of interest" description="Disordered" evidence="9">
    <location>
        <begin position="703"/>
        <end position="759"/>
    </location>
</feature>
<reference evidence="12" key="1">
    <citation type="journal article" date="2023" name="Mol. Phylogenet. Evol.">
        <title>Genome-scale phylogeny and comparative genomics of the fungal order Sordariales.</title>
        <authorList>
            <person name="Hensen N."/>
            <person name="Bonometti L."/>
            <person name="Westerberg I."/>
            <person name="Brannstrom I.O."/>
            <person name="Guillou S."/>
            <person name="Cros-Aarteil S."/>
            <person name="Calhoun S."/>
            <person name="Haridas S."/>
            <person name="Kuo A."/>
            <person name="Mondo S."/>
            <person name="Pangilinan J."/>
            <person name="Riley R."/>
            <person name="LaButti K."/>
            <person name="Andreopoulos B."/>
            <person name="Lipzen A."/>
            <person name="Chen C."/>
            <person name="Yan M."/>
            <person name="Daum C."/>
            <person name="Ng V."/>
            <person name="Clum A."/>
            <person name="Steindorff A."/>
            <person name="Ohm R.A."/>
            <person name="Martin F."/>
            <person name="Silar P."/>
            <person name="Natvig D.O."/>
            <person name="Lalanne C."/>
            <person name="Gautier V."/>
            <person name="Ament-Velasquez S.L."/>
            <person name="Kruys A."/>
            <person name="Hutchinson M.I."/>
            <person name="Powell A.J."/>
            <person name="Barry K."/>
            <person name="Miller A.N."/>
            <person name="Grigoriev I.V."/>
            <person name="Debuchy R."/>
            <person name="Gladieux P."/>
            <person name="Hiltunen Thoren M."/>
            <person name="Johannesson H."/>
        </authorList>
    </citation>
    <scope>NUCLEOTIDE SEQUENCE</scope>
    <source>
        <strain evidence="12">SMH4131-1</strain>
    </source>
</reference>